<dbReference type="Pfam" id="PF05078">
    <property type="entry name" value="DUF679"/>
    <property type="match status" value="1"/>
</dbReference>
<keyword evidence="4 7" id="KW-1133">Transmembrane helix</keyword>
<reference evidence="8" key="1">
    <citation type="submission" date="2019-09" db="EMBL/GenBank/DDBJ databases">
        <authorList>
            <person name="Zhang L."/>
        </authorList>
    </citation>
    <scope>NUCLEOTIDE SEQUENCE</scope>
</reference>
<accession>A0A5K1DTZ3</accession>
<keyword evidence="5 7" id="KW-0472">Membrane</keyword>
<evidence type="ECO:0000256" key="1">
    <source>
        <dbReference type="ARBA" id="ARBA00004141"/>
    </source>
</evidence>
<feature type="transmembrane region" description="Helical" evidence="7">
    <location>
        <begin position="111"/>
        <end position="128"/>
    </location>
</feature>
<feature type="transmembrane region" description="Helical" evidence="7">
    <location>
        <begin position="80"/>
        <end position="99"/>
    </location>
</feature>
<evidence type="ECO:0000256" key="5">
    <source>
        <dbReference type="ARBA" id="ARBA00023136"/>
    </source>
</evidence>
<evidence type="ECO:0000256" key="6">
    <source>
        <dbReference type="SAM" id="MobiDB-lite"/>
    </source>
</evidence>
<evidence type="ECO:0000256" key="3">
    <source>
        <dbReference type="ARBA" id="ARBA00022692"/>
    </source>
</evidence>
<name>A0A5K1DTZ3_9MAGN</name>
<feature type="compositionally biased region" description="Polar residues" evidence="6">
    <location>
        <begin position="59"/>
        <end position="68"/>
    </location>
</feature>
<evidence type="ECO:0000256" key="7">
    <source>
        <dbReference type="SAM" id="Phobius"/>
    </source>
</evidence>
<dbReference type="OrthoDB" id="525686at2759"/>
<feature type="transmembrane region" description="Helical" evidence="7">
    <location>
        <begin position="216"/>
        <end position="235"/>
    </location>
</feature>
<dbReference type="EMBL" id="LR721783">
    <property type="protein sequence ID" value="VVW42352.1"/>
    <property type="molecule type" value="Genomic_DNA"/>
</dbReference>
<evidence type="ECO:0000313" key="8">
    <source>
        <dbReference type="EMBL" id="VVW42352.1"/>
    </source>
</evidence>
<dbReference type="PANTHER" id="PTHR31621:SF1">
    <property type="entry name" value="PROTEIN DMP5"/>
    <property type="match status" value="1"/>
</dbReference>
<dbReference type="GO" id="GO:0016020">
    <property type="term" value="C:membrane"/>
    <property type="evidence" value="ECO:0007669"/>
    <property type="project" value="UniProtKB-SubCell"/>
</dbReference>
<evidence type="ECO:0000256" key="4">
    <source>
        <dbReference type="ARBA" id="ARBA00022989"/>
    </source>
</evidence>
<dbReference type="PANTHER" id="PTHR31621">
    <property type="entry name" value="PROTEIN DMP3"/>
    <property type="match status" value="1"/>
</dbReference>
<protein>
    <recommendedName>
        <fullName evidence="9">DUF679 domain-containing protein</fullName>
    </recommendedName>
</protein>
<gene>
    <name evidence="8" type="ORF">NYM_LOCUS19633</name>
</gene>
<dbReference type="OMA" id="DKYVTDC"/>
<dbReference type="AlphaFoldDB" id="A0A5K1DTZ3"/>
<dbReference type="GO" id="GO:0005737">
    <property type="term" value="C:cytoplasm"/>
    <property type="evidence" value="ECO:0007669"/>
    <property type="project" value="UniProtKB-ARBA"/>
</dbReference>
<comment type="subcellular location">
    <subcellularLocation>
        <location evidence="1">Membrane</location>
        <topology evidence="1">Multi-pass membrane protein</topology>
    </subcellularLocation>
</comment>
<dbReference type="GO" id="GO:0010256">
    <property type="term" value="P:endomembrane system organization"/>
    <property type="evidence" value="ECO:0007669"/>
    <property type="project" value="TreeGrafter"/>
</dbReference>
<sequence length="250" mass="27585">MSPLPSLPFKSQNRQSFLCLLLNHHSQKMSLRSRIQTPKGIVAEITEKAQKEEDERPSEQPSQSAAQRAISQTLASTANLANLLPTGTLLAFQLLTPIFSNNGICDPVNRLMTLILLMLLAASCFVASFTDSIRLDDGQLYYGFATFKGMWLIDYPVSSSSSSSSSALPDLTKYRLRFVDYVHAVLSFLVFVAVALRDKNVLNCFYPQPKHATEEVLDAVPVGIGLICSLLFVVFPTRRHGIGYPVTNGK</sequence>
<feature type="transmembrane region" description="Helical" evidence="7">
    <location>
        <begin position="178"/>
        <end position="196"/>
    </location>
</feature>
<comment type="similarity">
    <text evidence="2">Belongs to the plant DMP1 protein family.</text>
</comment>
<dbReference type="InterPro" id="IPR007770">
    <property type="entry name" value="DMP"/>
</dbReference>
<evidence type="ECO:0000256" key="2">
    <source>
        <dbReference type="ARBA" id="ARBA00008707"/>
    </source>
</evidence>
<feature type="compositionally biased region" description="Basic and acidic residues" evidence="6">
    <location>
        <begin position="49"/>
        <end position="58"/>
    </location>
</feature>
<keyword evidence="3 7" id="KW-0812">Transmembrane</keyword>
<dbReference type="Gramene" id="NC5G0158760.1">
    <property type="protein sequence ID" value="NC5G0158760.1:cds"/>
    <property type="gene ID" value="NC5G0158760"/>
</dbReference>
<proteinExistence type="inferred from homology"/>
<feature type="region of interest" description="Disordered" evidence="6">
    <location>
        <begin position="49"/>
        <end position="68"/>
    </location>
</feature>
<organism evidence="8">
    <name type="scientific">Nymphaea colorata</name>
    <name type="common">pocket water lily</name>
    <dbReference type="NCBI Taxonomy" id="210225"/>
    <lineage>
        <taxon>Eukaryota</taxon>
        <taxon>Viridiplantae</taxon>
        <taxon>Streptophyta</taxon>
        <taxon>Embryophyta</taxon>
        <taxon>Tracheophyta</taxon>
        <taxon>Spermatophyta</taxon>
        <taxon>Magnoliopsida</taxon>
        <taxon>Nymphaeales</taxon>
        <taxon>Nymphaeaceae</taxon>
        <taxon>Nymphaea</taxon>
    </lineage>
</organism>
<evidence type="ECO:0008006" key="9">
    <source>
        <dbReference type="Google" id="ProtNLM"/>
    </source>
</evidence>